<name>A0ABV8XQC0_9DEIO</name>
<reference evidence="4" key="1">
    <citation type="journal article" date="2019" name="Int. J. Syst. Evol. Microbiol.">
        <title>The Global Catalogue of Microorganisms (GCM) 10K type strain sequencing project: providing services to taxonomists for standard genome sequencing and annotation.</title>
        <authorList>
            <consortium name="The Broad Institute Genomics Platform"/>
            <consortium name="The Broad Institute Genome Sequencing Center for Infectious Disease"/>
            <person name="Wu L."/>
            <person name="Ma J."/>
        </authorList>
    </citation>
    <scope>NUCLEOTIDE SEQUENCE [LARGE SCALE GENOMIC DNA]</scope>
    <source>
        <strain evidence="4">CCUG 56029</strain>
    </source>
</reference>
<dbReference type="PROSITE" id="PS50883">
    <property type="entry name" value="EAL"/>
    <property type="match status" value="1"/>
</dbReference>
<evidence type="ECO:0000259" key="2">
    <source>
        <dbReference type="PROSITE" id="PS50887"/>
    </source>
</evidence>
<dbReference type="InterPro" id="IPR001633">
    <property type="entry name" value="EAL_dom"/>
</dbReference>
<dbReference type="SUPFAM" id="SSF48452">
    <property type="entry name" value="TPR-like"/>
    <property type="match status" value="2"/>
</dbReference>
<dbReference type="PANTHER" id="PTHR33121">
    <property type="entry name" value="CYCLIC DI-GMP PHOSPHODIESTERASE PDEF"/>
    <property type="match status" value="1"/>
</dbReference>
<accession>A0ABV8XQC0</accession>
<dbReference type="InterPro" id="IPR050706">
    <property type="entry name" value="Cyclic-di-GMP_PDE-like"/>
</dbReference>
<organism evidence="3 4">
    <name type="scientific">Deinococcus navajonensis</name>
    <dbReference type="NCBI Taxonomy" id="309884"/>
    <lineage>
        <taxon>Bacteria</taxon>
        <taxon>Thermotogati</taxon>
        <taxon>Deinococcota</taxon>
        <taxon>Deinococci</taxon>
        <taxon>Deinococcales</taxon>
        <taxon>Deinococcaceae</taxon>
        <taxon>Deinococcus</taxon>
    </lineage>
</organism>
<feature type="domain" description="EAL" evidence="1">
    <location>
        <begin position="524"/>
        <end position="778"/>
    </location>
</feature>
<dbReference type="PANTHER" id="PTHR33121:SF70">
    <property type="entry name" value="SIGNALING PROTEIN YKOW"/>
    <property type="match status" value="1"/>
</dbReference>
<proteinExistence type="predicted"/>
<evidence type="ECO:0000313" key="3">
    <source>
        <dbReference type="EMBL" id="MFC4426435.1"/>
    </source>
</evidence>
<keyword evidence="4" id="KW-1185">Reference proteome</keyword>
<dbReference type="SMART" id="SM00028">
    <property type="entry name" value="TPR"/>
    <property type="match status" value="5"/>
</dbReference>
<gene>
    <name evidence="3" type="ORF">ACFOZ9_09440</name>
</gene>
<dbReference type="NCBIfam" id="TIGR00254">
    <property type="entry name" value="GGDEF"/>
    <property type="match status" value="1"/>
</dbReference>
<dbReference type="InterPro" id="IPR029787">
    <property type="entry name" value="Nucleotide_cyclase"/>
</dbReference>
<dbReference type="RefSeq" id="WP_380038896.1">
    <property type="nucleotide sequence ID" value="NZ_JBHSEH010000009.1"/>
</dbReference>
<dbReference type="InterPro" id="IPR000160">
    <property type="entry name" value="GGDEF_dom"/>
</dbReference>
<dbReference type="CDD" id="cd01948">
    <property type="entry name" value="EAL"/>
    <property type="match status" value="1"/>
</dbReference>
<dbReference type="SMART" id="SM00052">
    <property type="entry name" value="EAL"/>
    <property type="match status" value="1"/>
</dbReference>
<evidence type="ECO:0000259" key="1">
    <source>
        <dbReference type="PROSITE" id="PS50883"/>
    </source>
</evidence>
<dbReference type="Pfam" id="PF00563">
    <property type="entry name" value="EAL"/>
    <property type="match status" value="1"/>
</dbReference>
<dbReference type="InterPro" id="IPR019734">
    <property type="entry name" value="TPR_rpt"/>
</dbReference>
<dbReference type="Gene3D" id="1.25.40.10">
    <property type="entry name" value="Tetratricopeptide repeat domain"/>
    <property type="match status" value="2"/>
</dbReference>
<comment type="caution">
    <text evidence="3">The sequence shown here is derived from an EMBL/GenBank/DDBJ whole genome shotgun (WGS) entry which is preliminary data.</text>
</comment>
<dbReference type="SUPFAM" id="SSF141868">
    <property type="entry name" value="EAL domain-like"/>
    <property type="match status" value="1"/>
</dbReference>
<dbReference type="PROSITE" id="PS50887">
    <property type="entry name" value="GGDEF"/>
    <property type="match status" value="1"/>
</dbReference>
<dbReference type="Proteomes" id="UP001595998">
    <property type="component" value="Unassembled WGS sequence"/>
</dbReference>
<dbReference type="EMBL" id="JBHSEH010000009">
    <property type="protein sequence ID" value="MFC4426435.1"/>
    <property type="molecule type" value="Genomic_DNA"/>
</dbReference>
<feature type="domain" description="GGDEF" evidence="2">
    <location>
        <begin position="385"/>
        <end position="515"/>
    </location>
</feature>
<dbReference type="InterPro" id="IPR035919">
    <property type="entry name" value="EAL_sf"/>
</dbReference>
<dbReference type="Gene3D" id="3.20.20.450">
    <property type="entry name" value="EAL domain"/>
    <property type="match status" value="1"/>
</dbReference>
<dbReference type="InterPro" id="IPR011990">
    <property type="entry name" value="TPR-like_helical_dom_sf"/>
</dbReference>
<dbReference type="Pfam" id="PF00990">
    <property type="entry name" value="GGDEF"/>
    <property type="match status" value="1"/>
</dbReference>
<evidence type="ECO:0000313" key="4">
    <source>
        <dbReference type="Proteomes" id="UP001595998"/>
    </source>
</evidence>
<protein>
    <submittedName>
        <fullName evidence="3">Bifunctional diguanylate cyclase/phosphodiesterase</fullName>
    </submittedName>
</protein>
<dbReference type="CDD" id="cd01949">
    <property type="entry name" value="GGDEF"/>
    <property type="match status" value="1"/>
</dbReference>
<dbReference type="Gene3D" id="3.30.70.270">
    <property type="match status" value="1"/>
</dbReference>
<dbReference type="InterPro" id="IPR043128">
    <property type="entry name" value="Rev_trsase/Diguanyl_cyclase"/>
</dbReference>
<dbReference type="SUPFAM" id="SSF55073">
    <property type="entry name" value="Nucleotide cyclase"/>
    <property type="match status" value="1"/>
</dbReference>
<dbReference type="SMART" id="SM00267">
    <property type="entry name" value="GGDEF"/>
    <property type="match status" value="1"/>
</dbReference>
<sequence>MSTPHDAGSLTALLDEAEALRGLVPQRTYRLAQEVLRLSGQGGPAAARALFLMGIALYEEKRPVEALEVLERAAECAAALPDTVLETRVHNGMALAHTDLGDFGRAVGLHLSNLERSRRDGNLSGQLRSLINLSTLHTHTAERETATRYARAAAELAGRAGLPEFEVQAKHALGFVRARTGQHEAALAVFEDALAQVRAQDLRPFEAMMVGGVFGALSALGRHAEILAREVEFRTVVTPDSPVLARVNLHLHLGTAHAAVGQTGTAEALLQGALRLTQGTELRREAAEAHAALAQVRRRQQRWPEALAALEQARALDRSLLEAAGEQLAALLSAQLAAEVERVRAEELQAAQAELTYRATHDPLTGLGNRASLEARLETLLRGARPFGLLFTDVDDFKHINDTLGHDIGDDLLCQMAERLRRTVGEDAIRFGGDEFIVVFPAVRDANDLLAQAQAVLAVLSPAFEVPGRHLELRASGGLVWAPADGTDPSTLLRRADAAMYVAKRTRAPLVAYRESIEAAVVARLDLDQALRRALDQDEFFLVYQPICDLASGRPTGVEALVRWQRPGHGVVGPADFIGVAEDNGLILPLGAWVLRGACRQFRRWQHAGVPVRSLAVNVSPLQLADPEFPGLVQGAQQEFGLEAGALTLEVTERVAVEDLYDAGRRLSSLRALGVRVALDDFGTGQSSLSVLRRLPIDILKLDQTFVRDAPDDESARAVLGALLALSAGLGLSAVAEGVETEAHCQTLLALGSQTGQGYTFAPPLTPEELLGWWTGQGL</sequence>